<evidence type="ECO:0000313" key="2">
    <source>
        <dbReference type="EMBL" id="MEQ2379880.1"/>
    </source>
</evidence>
<dbReference type="InterPro" id="IPR000014">
    <property type="entry name" value="PAS"/>
</dbReference>
<proteinExistence type="predicted"/>
<gene>
    <name evidence="2" type="ORF">WMO14_08305</name>
</gene>
<accession>A0ABV1BWK7</accession>
<protein>
    <submittedName>
        <fullName evidence="2">PAS domain-containing protein</fullName>
    </submittedName>
</protein>
<dbReference type="EMBL" id="JBBMER010000005">
    <property type="protein sequence ID" value="MEQ2379880.1"/>
    <property type="molecule type" value="Genomic_DNA"/>
</dbReference>
<dbReference type="Proteomes" id="UP001442364">
    <property type="component" value="Unassembled WGS sequence"/>
</dbReference>
<dbReference type="SUPFAM" id="SSF55785">
    <property type="entry name" value="PYP-like sensor domain (PAS domain)"/>
    <property type="match status" value="1"/>
</dbReference>
<sequence>MELKSRLNHNEINISYFKSIIDQDRAAVVICNLNHEIIYMNPAAVVNYGKRGGDKLIGRSLLECHNKESQEKIRQVTEWFAQDESHNIVYTFHNEKQNKDVYMVALRDSGKLIGYYEKHEYRDRETMKMYDLW</sequence>
<dbReference type="Pfam" id="PF13426">
    <property type="entry name" value="PAS_9"/>
    <property type="match status" value="1"/>
</dbReference>
<reference evidence="2 3" key="1">
    <citation type="submission" date="2024-03" db="EMBL/GenBank/DDBJ databases">
        <title>Human intestinal bacterial collection.</title>
        <authorList>
            <person name="Pauvert C."/>
            <person name="Hitch T.C.A."/>
            <person name="Clavel T."/>
        </authorList>
    </citation>
    <scope>NUCLEOTIDE SEQUENCE [LARGE SCALE GENOMIC DNA]</scope>
    <source>
        <strain evidence="2 3">CLA-AA-H255</strain>
    </source>
</reference>
<keyword evidence="3" id="KW-1185">Reference proteome</keyword>
<comment type="caution">
    <text evidence="2">The sequence shown here is derived from an EMBL/GenBank/DDBJ whole genome shotgun (WGS) entry which is preliminary data.</text>
</comment>
<evidence type="ECO:0000313" key="3">
    <source>
        <dbReference type="Proteomes" id="UP001442364"/>
    </source>
</evidence>
<organism evidence="2 3">
    <name type="scientific">[Lactobacillus] rogosae</name>
    <dbReference type="NCBI Taxonomy" id="706562"/>
    <lineage>
        <taxon>Bacteria</taxon>
        <taxon>Bacillati</taxon>
        <taxon>Bacillota</taxon>
        <taxon>Clostridia</taxon>
        <taxon>Lachnospirales</taxon>
        <taxon>Lachnospiraceae</taxon>
        <taxon>Lachnospira</taxon>
    </lineage>
</organism>
<name>A0ABV1BWK7_9FIRM</name>
<evidence type="ECO:0000259" key="1">
    <source>
        <dbReference type="SMART" id="SM00091"/>
    </source>
</evidence>
<dbReference type="SMART" id="SM00091">
    <property type="entry name" value="PAS"/>
    <property type="match status" value="1"/>
</dbReference>
<dbReference type="Gene3D" id="3.30.450.20">
    <property type="entry name" value="PAS domain"/>
    <property type="match status" value="1"/>
</dbReference>
<dbReference type="RefSeq" id="WP_278320132.1">
    <property type="nucleotide sequence ID" value="NZ_DAWCMB010000256.1"/>
</dbReference>
<dbReference type="InterPro" id="IPR035965">
    <property type="entry name" value="PAS-like_dom_sf"/>
</dbReference>
<dbReference type="NCBIfam" id="TIGR00229">
    <property type="entry name" value="sensory_box"/>
    <property type="match status" value="1"/>
</dbReference>
<feature type="domain" description="PAS" evidence="1">
    <location>
        <begin position="15"/>
        <end position="82"/>
    </location>
</feature>